<dbReference type="EMBL" id="CP015780">
    <property type="protein sequence ID" value="APS99565.1"/>
    <property type="molecule type" value="Genomic_DNA"/>
</dbReference>
<reference evidence="1 2" key="1">
    <citation type="journal article" date="2016" name="PLoS ONE">
        <title>Whole Genome Sequence and Comparative Genomics of the Novel Lyme Borreliosis Causing Pathogen, Borrelia mayonii.</title>
        <authorList>
            <person name="Kingry L.C."/>
            <person name="Batra D."/>
            <person name="Replogle A."/>
            <person name="Rowe L.A."/>
            <person name="Pritt B.S."/>
            <person name="Petersen J.M."/>
        </authorList>
    </citation>
    <scope>NUCLEOTIDE SEQUENCE [LARGE SCALE GENOMIC DNA]</scope>
    <source>
        <strain evidence="1 2">MN14-1420</strain>
    </source>
</reference>
<evidence type="ECO:0000313" key="2">
    <source>
        <dbReference type="Proteomes" id="UP000185516"/>
    </source>
</evidence>
<evidence type="ECO:0000313" key="1">
    <source>
        <dbReference type="EMBL" id="APS99565.1"/>
    </source>
</evidence>
<gene>
    <name evidence="1" type="ORF">Bmayo_01110</name>
</gene>
<organism evidence="1 2">
    <name type="scientific">Borreliella mayonii</name>
    <dbReference type="NCBI Taxonomy" id="1674146"/>
    <lineage>
        <taxon>Bacteria</taxon>
        <taxon>Pseudomonadati</taxon>
        <taxon>Spirochaetota</taxon>
        <taxon>Spirochaetia</taxon>
        <taxon>Spirochaetales</taxon>
        <taxon>Borreliaceae</taxon>
        <taxon>Borreliella</taxon>
    </lineage>
</organism>
<sequence>MCVYLIASTIDVEKMKKLEKNIIEFYNQGLLISSNVGLRYYFNKINDIKSEMLADLIRNTELAALEFEKHFGSKLNKIKNENQEYFKFFLVNRKFVNQKFYPQKMLRIASTIYYYLD</sequence>
<dbReference type="Proteomes" id="UP000185516">
    <property type="component" value="Chromosome"/>
</dbReference>
<accession>A0AAC9PJ33</accession>
<proteinExistence type="predicted"/>
<name>A0AAC9PJ33_9SPIR</name>
<dbReference type="AlphaFoldDB" id="A0AAC9PJ33"/>
<protein>
    <submittedName>
        <fullName evidence="1">Uncharacterized protein</fullName>
    </submittedName>
</protein>
<keyword evidence="2" id="KW-1185">Reference proteome</keyword>
<dbReference type="KEGG" id="bmay:A7X70_01110"/>